<evidence type="ECO:0000313" key="6">
    <source>
        <dbReference type="RefSeq" id="XP_033455759.1"/>
    </source>
</evidence>
<organism evidence="6">
    <name type="scientific">Dissoconium aciculare CBS 342.82</name>
    <dbReference type="NCBI Taxonomy" id="1314786"/>
    <lineage>
        <taxon>Eukaryota</taxon>
        <taxon>Fungi</taxon>
        <taxon>Dikarya</taxon>
        <taxon>Ascomycota</taxon>
        <taxon>Pezizomycotina</taxon>
        <taxon>Dothideomycetes</taxon>
        <taxon>Dothideomycetidae</taxon>
        <taxon>Mycosphaerellales</taxon>
        <taxon>Dissoconiaceae</taxon>
        <taxon>Dissoconium</taxon>
    </lineage>
</organism>
<dbReference type="InterPro" id="IPR045168">
    <property type="entry name" value="YTH_prot"/>
</dbReference>
<proteinExistence type="predicted"/>
<dbReference type="GO" id="GO:0005654">
    <property type="term" value="C:nucleoplasm"/>
    <property type="evidence" value="ECO:0007669"/>
    <property type="project" value="TreeGrafter"/>
</dbReference>
<dbReference type="SMART" id="SM00360">
    <property type="entry name" value="RRM"/>
    <property type="match status" value="1"/>
</dbReference>
<dbReference type="GO" id="GO:1990247">
    <property type="term" value="F:N6-methyladenosine-containing RNA reader activity"/>
    <property type="evidence" value="ECO:0007669"/>
    <property type="project" value="TreeGrafter"/>
</dbReference>
<evidence type="ECO:0000256" key="2">
    <source>
        <dbReference type="SAM" id="MobiDB-lite"/>
    </source>
</evidence>
<dbReference type="InterPro" id="IPR000504">
    <property type="entry name" value="RRM_dom"/>
</dbReference>
<dbReference type="PANTHER" id="PTHR12357">
    <property type="entry name" value="YTH YT521-B HOMOLOGY DOMAIN-CONTAINING"/>
    <property type="match status" value="1"/>
</dbReference>
<dbReference type="RefSeq" id="XP_033455759.1">
    <property type="nucleotide sequence ID" value="XM_033601969.1"/>
</dbReference>
<dbReference type="Pfam" id="PF04146">
    <property type="entry name" value="YTH"/>
    <property type="match status" value="1"/>
</dbReference>
<name>A0A6J3LSW5_9PEZI</name>
<dbReference type="GO" id="GO:0000381">
    <property type="term" value="P:regulation of alternative mRNA splicing, via spliceosome"/>
    <property type="evidence" value="ECO:0007669"/>
    <property type="project" value="TreeGrafter"/>
</dbReference>
<reference evidence="6" key="3">
    <citation type="submission" date="2025-08" db="UniProtKB">
        <authorList>
            <consortium name="RefSeq"/>
        </authorList>
    </citation>
    <scope>IDENTIFICATION</scope>
    <source>
        <strain evidence="6">CBS 342.82</strain>
    </source>
</reference>
<evidence type="ECO:0000256" key="1">
    <source>
        <dbReference type="PROSITE-ProRule" id="PRU00176"/>
    </source>
</evidence>
<dbReference type="SUPFAM" id="SSF54928">
    <property type="entry name" value="RNA-binding domain, RBD"/>
    <property type="match status" value="1"/>
</dbReference>
<feature type="region of interest" description="Disordered" evidence="2">
    <location>
        <begin position="282"/>
        <end position="340"/>
    </location>
</feature>
<feature type="compositionally biased region" description="Polar residues" evidence="2">
    <location>
        <begin position="282"/>
        <end position="301"/>
    </location>
</feature>
<gene>
    <name evidence="6" type="ORF">K489DRAFT_327218</name>
</gene>
<feature type="region of interest" description="Disordered" evidence="2">
    <location>
        <begin position="89"/>
        <end position="108"/>
    </location>
</feature>
<dbReference type="PROSITE" id="PS50102">
    <property type="entry name" value="RRM"/>
    <property type="match status" value="1"/>
</dbReference>
<dbReference type="GeneID" id="54359769"/>
<dbReference type="PROSITE" id="PS50882">
    <property type="entry name" value="YTH"/>
    <property type="match status" value="1"/>
</dbReference>
<evidence type="ECO:0000259" key="3">
    <source>
        <dbReference type="PROSITE" id="PS50102"/>
    </source>
</evidence>
<dbReference type="OrthoDB" id="306690at2759"/>
<dbReference type="Gene3D" id="3.10.590.10">
    <property type="entry name" value="ph1033 like domains"/>
    <property type="match status" value="2"/>
</dbReference>
<feature type="domain" description="YTH" evidence="4">
    <location>
        <begin position="154"/>
        <end position="392"/>
    </location>
</feature>
<dbReference type="Proteomes" id="UP000504637">
    <property type="component" value="Unplaced"/>
</dbReference>
<dbReference type="InterPro" id="IPR012677">
    <property type="entry name" value="Nucleotide-bd_a/b_plait_sf"/>
</dbReference>
<dbReference type="AlphaFoldDB" id="A0A6J3LSW5"/>
<protein>
    <recommendedName>
        <fullName evidence="7">YTH domain-containing protein</fullName>
    </recommendedName>
</protein>
<dbReference type="PANTHER" id="PTHR12357:SF3">
    <property type="entry name" value="YTH DOMAIN-CONTAINING PROTEIN 1"/>
    <property type="match status" value="1"/>
</dbReference>
<dbReference type="InterPro" id="IPR007275">
    <property type="entry name" value="YTH_domain"/>
</dbReference>
<dbReference type="GO" id="GO:0000398">
    <property type="term" value="P:mRNA splicing, via spliceosome"/>
    <property type="evidence" value="ECO:0007669"/>
    <property type="project" value="TreeGrafter"/>
</dbReference>
<reference evidence="6" key="2">
    <citation type="submission" date="2020-04" db="EMBL/GenBank/DDBJ databases">
        <authorList>
            <consortium name="NCBI Genome Project"/>
        </authorList>
    </citation>
    <scope>NUCLEOTIDE SEQUENCE</scope>
    <source>
        <strain evidence="6">CBS 342.82</strain>
    </source>
</reference>
<keyword evidence="5" id="KW-1185">Reference proteome</keyword>
<dbReference type="Pfam" id="PF25701">
    <property type="entry name" value="RRM_YTH1"/>
    <property type="match status" value="1"/>
</dbReference>
<evidence type="ECO:0008006" key="7">
    <source>
        <dbReference type="Google" id="ProtNLM"/>
    </source>
</evidence>
<sequence length="445" mass="47687">MSAPRGPPRKARQSGYALWVGNLPFSACIIALKDHFSRDAWHDIESLCLLSSSSCAFVNYRSEEAVLAAHQRFNGSRFGPVRLLCRVRNGKEQKPSSRGSPIACPPGLQQPTEGGAVQEIADDLAEMTITPESSSVRDAASPVQTLATPQKAGDRYFIVKSLTLQDLQVSLKNGLWETQPHNRIILDEAFDSADNVYLVFSVNKSGEYFGYARMVSRSFEQDEAATNSSTETGARVEPEVDHNAGLIIVPTAATETAPSGHIVEDIVRGTIFWEADYEEPATSSDSLRQSVSSESSAATTHSGEKSPTDSANGIPTIISSSSNSNSNNNNNKAFDEKSPSRRFQVEWRSFQCVPFRRTKGMRNSWNDNKEVKVARDGTELETEVGKQLVALFHGPNGAGSAAAVTAAVAVTAAAASSSVAAVAPIPNVVGGGGVEIVQKHRSVSS</sequence>
<evidence type="ECO:0000313" key="5">
    <source>
        <dbReference type="Proteomes" id="UP000504637"/>
    </source>
</evidence>
<dbReference type="GO" id="GO:0003729">
    <property type="term" value="F:mRNA binding"/>
    <property type="evidence" value="ECO:0007669"/>
    <property type="project" value="TreeGrafter"/>
</dbReference>
<reference evidence="6" key="1">
    <citation type="submission" date="2020-01" db="EMBL/GenBank/DDBJ databases">
        <authorList>
            <consortium name="DOE Joint Genome Institute"/>
            <person name="Haridas S."/>
            <person name="Albert R."/>
            <person name="Binder M."/>
            <person name="Bloem J."/>
            <person name="Labutti K."/>
            <person name="Salamov A."/>
            <person name="Andreopoulos B."/>
            <person name="Baker S.E."/>
            <person name="Barry K."/>
            <person name="Bills G."/>
            <person name="Bluhm B.H."/>
            <person name="Cannon C."/>
            <person name="Castanera R."/>
            <person name="Culley D.E."/>
            <person name="Daum C."/>
            <person name="Ezra D."/>
            <person name="Gonzalez J.B."/>
            <person name="Henrissat B."/>
            <person name="Kuo A."/>
            <person name="Liang C."/>
            <person name="Lipzen A."/>
            <person name="Lutzoni F."/>
            <person name="Magnuson J."/>
            <person name="Mondo S."/>
            <person name="Nolan M."/>
            <person name="Ohm R."/>
            <person name="Pangilinan J."/>
            <person name="Park H.-J."/>
            <person name="Ramirez L."/>
            <person name="Alfaro M."/>
            <person name="Sun H."/>
            <person name="Tritt A."/>
            <person name="Yoshinaga Y."/>
            <person name="Zwiers L.-H."/>
            <person name="Turgeon B.G."/>
            <person name="Goodwin S.B."/>
            <person name="Spatafora J.W."/>
            <person name="Crous P.W."/>
            <person name="Grigoriev I.V."/>
        </authorList>
    </citation>
    <scope>NUCLEOTIDE SEQUENCE</scope>
    <source>
        <strain evidence="6">CBS 342.82</strain>
    </source>
</reference>
<dbReference type="CDD" id="cd00590">
    <property type="entry name" value="RRM_SF"/>
    <property type="match status" value="1"/>
</dbReference>
<feature type="domain" description="RRM" evidence="3">
    <location>
        <begin position="16"/>
        <end position="92"/>
    </location>
</feature>
<feature type="compositionally biased region" description="Low complexity" evidence="2">
    <location>
        <begin position="319"/>
        <end position="331"/>
    </location>
</feature>
<dbReference type="InterPro" id="IPR035979">
    <property type="entry name" value="RBD_domain_sf"/>
</dbReference>
<keyword evidence="1" id="KW-0694">RNA-binding</keyword>
<dbReference type="Gene3D" id="3.30.70.330">
    <property type="match status" value="1"/>
</dbReference>
<dbReference type="InterPro" id="IPR057720">
    <property type="entry name" value="RRM_YTH1"/>
</dbReference>
<evidence type="ECO:0000259" key="4">
    <source>
        <dbReference type="PROSITE" id="PS50882"/>
    </source>
</evidence>
<accession>A0A6J3LSW5</accession>
<dbReference type="CDD" id="cd21134">
    <property type="entry name" value="YTH"/>
    <property type="match status" value="1"/>
</dbReference>